<dbReference type="GO" id="GO:0006565">
    <property type="term" value="P:L-serine catabolic process"/>
    <property type="evidence" value="ECO:0007669"/>
    <property type="project" value="TreeGrafter"/>
</dbReference>
<reference evidence="5 6" key="1">
    <citation type="submission" date="2019-03" db="EMBL/GenBank/DDBJ databases">
        <title>Genomic Encyclopedia of Type Strains, Phase IV (KMG-IV): sequencing the most valuable type-strain genomes for metagenomic binning, comparative biology and taxonomic classification.</title>
        <authorList>
            <person name="Goeker M."/>
        </authorList>
    </citation>
    <scope>NUCLEOTIDE SEQUENCE [LARGE SCALE GENOMIC DNA]</scope>
    <source>
        <strain evidence="5 6">DSM 9035</strain>
    </source>
</reference>
<comment type="caution">
    <text evidence="5">The sequence shown here is derived from an EMBL/GenBank/DDBJ whole genome shotgun (WGS) entry which is preliminary data.</text>
</comment>
<proteinExistence type="predicted"/>
<dbReference type="GO" id="GO:0009097">
    <property type="term" value="P:isoleucine biosynthetic process"/>
    <property type="evidence" value="ECO:0007669"/>
    <property type="project" value="TreeGrafter"/>
</dbReference>
<dbReference type="InterPro" id="IPR050147">
    <property type="entry name" value="Ser/Thr_Dehydratase"/>
</dbReference>
<protein>
    <submittedName>
        <fullName evidence="5">Threonine synthase</fullName>
    </submittedName>
</protein>
<dbReference type="GO" id="GO:0006567">
    <property type="term" value="P:L-threonine catabolic process"/>
    <property type="evidence" value="ECO:0007669"/>
    <property type="project" value="TreeGrafter"/>
</dbReference>
<comment type="cofactor">
    <cofactor evidence="1">
        <name>pyridoxal 5'-phosphate</name>
        <dbReference type="ChEBI" id="CHEBI:597326"/>
    </cofactor>
</comment>
<dbReference type="SUPFAM" id="SSF53686">
    <property type="entry name" value="Tryptophan synthase beta subunit-like PLP-dependent enzymes"/>
    <property type="match status" value="1"/>
</dbReference>
<evidence type="ECO:0000313" key="5">
    <source>
        <dbReference type="EMBL" id="TCT06780.1"/>
    </source>
</evidence>
<dbReference type="InterPro" id="IPR001926">
    <property type="entry name" value="TrpB-like_PALP"/>
</dbReference>
<keyword evidence="2" id="KW-0663">Pyridoxal phosphate</keyword>
<evidence type="ECO:0000256" key="3">
    <source>
        <dbReference type="ARBA" id="ARBA00023239"/>
    </source>
</evidence>
<evidence type="ECO:0000256" key="2">
    <source>
        <dbReference type="ARBA" id="ARBA00022898"/>
    </source>
</evidence>
<dbReference type="GO" id="GO:0030170">
    <property type="term" value="F:pyridoxal phosphate binding"/>
    <property type="evidence" value="ECO:0007669"/>
    <property type="project" value="InterPro"/>
</dbReference>
<keyword evidence="3" id="KW-0456">Lyase</keyword>
<dbReference type="InterPro" id="IPR000634">
    <property type="entry name" value="Ser/Thr_deHydtase_PyrdxlP-BS"/>
</dbReference>
<evidence type="ECO:0000313" key="6">
    <source>
        <dbReference type="Proteomes" id="UP000294664"/>
    </source>
</evidence>
<sequence length="348" mass="36205">MSAGHGLARGEIVGEENSLWRYAAAIRVDAAYRVTLGEGFTPLVTTRFAGREVAMKLEFLAPTGSFKDRGMTVLMSYLRSVGVARILEDSSGNAGASMAAYAAACGMACRILVPASAPPGKLVQMRAMGAEVVPVAGTRQDVADQALREAEGTFYSSHNWQPFFLEGTKTLAFELWEQSGFTVPDAVVVPLGYGSNVLGLRIGFAELMRRGEIAHMPRIYGVQAANCSAFGAALDAGADHPVAFAPRPTIAGGIASQKPVRTAEVLAALRDSGGGLVRVSEAEIADGLRRLLAAGLFVEPTSAAGAAGLEMLLADGRIGPSETVVLVLTGSGLKAAQDIADMIAAPPR</sequence>
<dbReference type="AlphaFoldDB" id="A0A4R3M142"/>
<evidence type="ECO:0000256" key="1">
    <source>
        <dbReference type="ARBA" id="ARBA00001933"/>
    </source>
</evidence>
<dbReference type="CDD" id="cd01563">
    <property type="entry name" value="Thr-synth_1"/>
    <property type="match status" value="1"/>
</dbReference>
<dbReference type="InterPro" id="IPR036052">
    <property type="entry name" value="TrpB-like_PALP_sf"/>
</dbReference>
<dbReference type="Proteomes" id="UP000294664">
    <property type="component" value="Unassembled WGS sequence"/>
</dbReference>
<accession>A0A4R3M142</accession>
<dbReference type="PANTHER" id="PTHR48078:SF6">
    <property type="entry name" value="L-THREONINE DEHYDRATASE CATABOLIC TDCB"/>
    <property type="match status" value="1"/>
</dbReference>
<dbReference type="EMBL" id="SMAI01000002">
    <property type="protein sequence ID" value="TCT06780.1"/>
    <property type="molecule type" value="Genomic_DNA"/>
</dbReference>
<dbReference type="RefSeq" id="WP_245504548.1">
    <property type="nucleotide sequence ID" value="NZ_SMAI01000002.1"/>
</dbReference>
<feature type="domain" description="Tryptophan synthase beta chain-like PALP" evidence="4">
    <location>
        <begin position="34"/>
        <end position="330"/>
    </location>
</feature>
<gene>
    <name evidence="5" type="ORF">EDC64_102260</name>
</gene>
<dbReference type="PROSITE" id="PS00165">
    <property type="entry name" value="DEHYDRATASE_SER_THR"/>
    <property type="match status" value="1"/>
</dbReference>
<keyword evidence="6" id="KW-1185">Reference proteome</keyword>
<dbReference type="PANTHER" id="PTHR48078">
    <property type="entry name" value="THREONINE DEHYDRATASE, MITOCHONDRIAL-RELATED"/>
    <property type="match status" value="1"/>
</dbReference>
<dbReference type="GO" id="GO:0004794">
    <property type="term" value="F:threonine deaminase activity"/>
    <property type="evidence" value="ECO:0007669"/>
    <property type="project" value="TreeGrafter"/>
</dbReference>
<dbReference type="Pfam" id="PF00291">
    <property type="entry name" value="PALP"/>
    <property type="match status" value="1"/>
</dbReference>
<evidence type="ECO:0000259" key="4">
    <source>
        <dbReference type="Pfam" id="PF00291"/>
    </source>
</evidence>
<dbReference type="GO" id="GO:0003941">
    <property type="term" value="F:L-serine ammonia-lyase activity"/>
    <property type="evidence" value="ECO:0007669"/>
    <property type="project" value="TreeGrafter"/>
</dbReference>
<organism evidence="5 6">
    <name type="scientific">Aquabacter spiritensis</name>
    <dbReference type="NCBI Taxonomy" id="933073"/>
    <lineage>
        <taxon>Bacteria</taxon>
        <taxon>Pseudomonadati</taxon>
        <taxon>Pseudomonadota</taxon>
        <taxon>Alphaproteobacteria</taxon>
        <taxon>Hyphomicrobiales</taxon>
        <taxon>Xanthobacteraceae</taxon>
        <taxon>Aquabacter</taxon>
    </lineage>
</organism>
<name>A0A4R3M142_9HYPH</name>
<dbReference type="Gene3D" id="3.40.50.1100">
    <property type="match status" value="2"/>
</dbReference>